<dbReference type="InterPro" id="IPR015797">
    <property type="entry name" value="NUDIX_hydrolase-like_dom_sf"/>
</dbReference>
<reference evidence="2 3" key="1">
    <citation type="submission" date="2020-08" db="EMBL/GenBank/DDBJ databases">
        <title>A Genomic Blueprint of the Chicken Gut Microbiome.</title>
        <authorList>
            <person name="Gilroy R."/>
            <person name="Ravi A."/>
            <person name="Getino M."/>
            <person name="Pursley I."/>
            <person name="Horton D.L."/>
            <person name="Alikhan N.-F."/>
            <person name="Baker D."/>
            <person name="Gharbi K."/>
            <person name="Hall N."/>
            <person name="Watson M."/>
            <person name="Adriaenssens E.M."/>
            <person name="Foster-Nyarko E."/>
            <person name="Jarju S."/>
            <person name="Secka A."/>
            <person name="Antonio M."/>
            <person name="Oren A."/>
            <person name="Chaudhuri R."/>
            <person name="La Ragione R.M."/>
            <person name="Hildebrand F."/>
            <person name="Pallen M.J."/>
        </authorList>
    </citation>
    <scope>NUCLEOTIDE SEQUENCE [LARGE SCALE GENOMIC DNA]</scope>
    <source>
        <strain evidence="2 3">Sa2BVA9</strain>
    </source>
</reference>
<dbReference type="InterPro" id="IPR000086">
    <property type="entry name" value="NUDIX_hydrolase_dom"/>
</dbReference>
<evidence type="ECO:0000313" key="3">
    <source>
        <dbReference type="Proteomes" id="UP000608071"/>
    </source>
</evidence>
<evidence type="ECO:0000259" key="1">
    <source>
        <dbReference type="Pfam" id="PF00293"/>
    </source>
</evidence>
<gene>
    <name evidence="2" type="ORF">H9647_01190</name>
</gene>
<feature type="domain" description="Nudix hydrolase" evidence="1">
    <location>
        <begin position="4"/>
        <end position="46"/>
    </location>
</feature>
<evidence type="ECO:0000313" key="2">
    <source>
        <dbReference type="EMBL" id="MBD7966668.1"/>
    </source>
</evidence>
<accession>A0ABR8ST42</accession>
<sequence length="63" mass="7408">MPRTHDASGIVIIDEQNRILLVHQTYKKKHWSLPGGIVEDNESVWEMVIYMFLEQESILVNVR</sequence>
<proteinExistence type="predicted"/>
<keyword evidence="2" id="KW-0378">Hydrolase</keyword>
<comment type="caution">
    <text evidence="2">The sequence shown here is derived from an EMBL/GenBank/DDBJ whole genome shotgun (WGS) entry which is preliminary data.</text>
</comment>
<protein>
    <submittedName>
        <fullName evidence="2">NUDIX hydrolase</fullName>
    </submittedName>
</protein>
<dbReference type="SUPFAM" id="SSF55811">
    <property type="entry name" value="Nudix"/>
    <property type="match status" value="1"/>
</dbReference>
<dbReference type="Pfam" id="PF00293">
    <property type="entry name" value="NUDIX"/>
    <property type="match status" value="1"/>
</dbReference>
<dbReference type="RefSeq" id="WP_191797413.1">
    <property type="nucleotide sequence ID" value="NZ_JACSQL010000001.1"/>
</dbReference>
<dbReference type="EMBL" id="JACSQL010000001">
    <property type="protein sequence ID" value="MBD7966668.1"/>
    <property type="molecule type" value="Genomic_DNA"/>
</dbReference>
<dbReference type="Proteomes" id="UP000608071">
    <property type="component" value="Unassembled WGS sequence"/>
</dbReference>
<organism evidence="2 3">
    <name type="scientific">Paenibacillus gallinarum</name>
    <dbReference type="NCBI Taxonomy" id="2762232"/>
    <lineage>
        <taxon>Bacteria</taxon>
        <taxon>Bacillati</taxon>
        <taxon>Bacillota</taxon>
        <taxon>Bacilli</taxon>
        <taxon>Bacillales</taxon>
        <taxon>Paenibacillaceae</taxon>
        <taxon>Paenibacillus</taxon>
    </lineage>
</organism>
<name>A0ABR8ST42_9BACL</name>
<dbReference type="GO" id="GO:0016787">
    <property type="term" value="F:hydrolase activity"/>
    <property type="evidence" value="ECO:0007669"/>
    <property type="project" value="UniProtKB-KW"/>
</dbReference>
<keyword evidence="3" id="KW-1185">Reference proteome</keyword>
<dbReference type="Gene3D" id="3.90.79.10">
    <property type="entry name" value="Nucleoside Triphosphate Pyrophosphohydrolase"/>
    <property type="match status" value="1"/>
</dbReference>